<keyword evidence="2" id="KW-1185">Reference proteome</keyword>
<comment type="caution">
    <text evidence="1">The sequence shown here is derived from an EMBL/GenBank/DDBJ whole genome shotgun (WGS) entry which is preliminary data.</text>
</comment>
<protein>
    <submittedName>
        <fullName evidence="1">Uncharacterized protein</fullName>
    </submittedName>
</protein>
<sequence length="101" mass="10245">MGGGPPPRDHPPGLLSLQALVRGGLDSLAADANFVMATGQALAEACRMEPREVEVAAAGLLQGREALEGVPGARGCLGLGSSLGSLDQCEGSQETLIPRRP</sequence>
<accession>A0ACB9UTD6</accession>
<organism evidence="1 2">
    <name type="scientific">Ovis ammon polii x Ovis aries</name>
    <dbReference type="NCBI Taxonomy" id="2918886"/>
    <lineage>
        <taxon>Eukaryota</taxon>
        <taxon>Metazoa</taxon>
        <taxon>Chordata</taxon>
        <taxon>Craniata</taxon>
        <taxon>Vertebrata</taxon>
        <taxon>Euteleostomi</taxon>
        <taxon>Mammalia</taxon>
        <taxon>Eutheria</taxon>
        <taxon>Laurasiatheria</taxon>
        <taxon>Artiodactyla</taxon>
        <taxon>Ruminantia</taxon>
        <taxon>Pecora</taxon>
        <taxon>Bovidae</taxon>
        <taxon>Caprinae</taxon>
        <taxon>Ovis</taxon>
    </lineage>
</organism>
<proteinExistence type="predicted"/>
<gene>
    <name evidence="1" type="ORF">MJG53_011421</name>
</gene>
<dbReference type="EMBL" id="CM043037">
    <property type="protein sequence ID" value="KAI4578566.1"/>
    <property type="molecule type" value="Genomic_DNA"/>
</dbReference>
<evidence type="ECO:0000313" key="1">
    <source>
        <dbReference type="EMBL" id="KAI4578566.1"/>
    </source>
</evidence>
<name>A0ACB9UTD6_9CETA</name>
<evidence type="ECO:0000313" key="2">
    <source>
        <dbReference type="Proteomes" id="UP001057279"/>
    </source>
</evidence>
<reference evidence="1" key="1">
    <citation type="submission" date="2022-03" db="EMBL/GenBank/DDBJ databases">
        <title>Genomic analyses of argali, domestic sheep and their hybrids provide insights into chromosomal evolution, heterosis and genetic basis of agronomic traits.</title>
        <authorList>
            <person name="Li M."/>
        </authorList>
    </citation>
    <scope>NUCLEOTIDE SEQUENCE</scope>
    <source>
        <strain evidence="1">F1 hybrid</strain>
    </source>
</reference>
<dbReference type="Proteomes" id="UP001057279">
    <property type="component" value="Linkage Group LG12"/>
</dbReference>